<protein>
    <submittedName>
        <fullName evidence="2">Hydrogenase-2 assembly chaperone</fullName>
    </submittedName>
</protein>
<dbReference type="InterPro" id="IPR023994">
    <property type="entry name" value="NiFe-hyd_HybE"/>
</dbReference>
<dbReference type="Proteomes" id="UP000664658">
    <property type="component" value="Unassembled WGS sequence"/>
</dbReference>
<dbReference type="RefSeq" id="WP_207542440.1">
    <property type="nucleotide sequence ID" value="NZ_JAFNAA010000016.1"/>
</dbReference>
<sequence>MNLDALLRQEAQAFGLSDIDLNQEQGLFPDVAPVTPALTSAREWLGFATNPAALLEQTFSEIAEGEMQTLPFFRAPVPVRAVGFQCYEGQWVGVMLTPWMLSILVLPGPDQVWDSRPLGERLGLRLPFGNAVFHVSEIEAIGQYLSCSLMSPLDPAMSAEQALQLATDVSRQVLAIPVTDVDAPQNLSRRALLSGRRYAAEPQPQSVSK</sequence>
<dbReference type="EMBL" id="JAFNAA010000016">
    <property type="protein sequence ID" value="MBO1109215.1"/>
    <property type="molecule type" value="Genomic_DNA"/>
</dbReference>
<evidence type="ECO:0000313" key="3">
    <source>
        <dbReference type="Proteomes" id="UP000664658"/>
    </source>
</evidence>
<dbReference type="AlphaFoldDB" id="A0A8I1W8K2"/>
<dbReference type="NCBIfam" id="TIGR03993">
    <property type="entry name" value="hydrog_HybE"/>
    <property type="match status" value="1"/>
</dbReference>
<comment type="caution">
    <text evidence="2">The sequence shown here is derived from an EMBL/GenBank/DDBJ whole genome shotgun (WGS) entry which is preliminary data.</text>
</comment>
<reference evidence="2" key="1">
    <citation type="submission" date="2021-03" db="EMBL/GenBank/DDBJ databases">
        <title>Plesiomonas shigelloides zfcc0051, isolated from zebrafish feces.</title>
        <authorList>
            <person name="Vanderhoek Z."/>
            <person name="Gaulke C."/>
        </authorList>
    </citation>
    <scope>NUCLEOTIDE SEQUENCE</scope>
    <source>
        <strain evidence="2">Zfcc0051</strain>
    </source>
</reference>
<comment type="similarity">
    <text evidence="1">Belongs to the HupJ family.</text>
</comment>
<evidence type="ECO:0000313" key="2">
    <source>
        <dbReference type="EMBL" id="MBO1109215.1"/>
    </source>
</evidence>
<dbReference type="Pfam" id="PF11939">
    <property type="entry name" value="NiFe-hyd_HybE"/>
    <property type="match status" value="1"/>
</dbReference>
<proteinExistence type="inferred from homology"/>
<name>A0A8I1W8K2_PLESH</name>
<organism evidence="2 3">
    <name type="scientific">Plesiomonas shigelloides</name>
    <name type="common">Aeromonas shigelloides</name>
    <dbReference type="NCBI Taxonomy" id="703"/>
    <lineage>
        <taxon>Bacteria</taxon>
        <taxon>Pseudomonadati</taxon>
        <taxon>Pseudomonadota</taxon>
        <taxon>Gammaproteobacteria</taxon>
        <taxon>Enterobacterales</taxon>
        <taxon>Enterobacteriaceae</taxon>
        <taxon>Plesiomonas</taxon>
    </lineage>
</organism>
<evidence type="ECO:0000256" key="1">
    <source>
        <dbReference type="ARBA" id="ARBA00006532"/>
    </source>
</evidence>
<dbReference type="InterPro" id="IPR038530">
    <property type="entry name" value="NiFe-hyd_HybE_sf"/>
</dbReference>
<dbReference type="NCBIfam" id="NF007776">
    <property type="entry name" value="PRK10465.1"/>
    <property type="match status" value="1"/>
</dbReference>
<gene>
    <name evidence="2" type="primary">hybE</name>
    <name evidence="2" type="ORF">J2R62_13515</name>
</gene>
<dbReference type="Gene3D" id="3.30.1460.40">
    <property type="entry name" value="[NiFe]-hydrogenase assembly chaperone, HybE"/>
    <property type="match status" value="1"/>
</dbReference>
<accession>A0A8I1W8K2</accession>